<comment type="caution">
    <text evidence="4">The sequence shown here is derived from an EMBL/GenBank/DDBJ whole genome shotgun (WGS) entry which is preliminary data.</text>
</comment>
<dbReference type="SUPFAM" id="SSF52972">
    <property type="entry name" value="ITPase-like"/>
    <property type="match status" value="1"/>
</dbReference>
<dbReference type="InterPro" id="IPR029001">
    <property type="entry name" value="ITPase-like_fam"/>
</dbReference>
<evidence type="ECO:0000313" key="5">
    <source>
        <dbReference type="Proteomes" id="UP001207654"/>
    </source>
</evidence>
<keyword evidence="3" id="KW-0546">Nucleotide metabolism</keyword>
<dbReference type="PANTHER" id="PTHR11067:SF9">
    <property type="entry name" value="INOSINE TRIPHOSPHATE PYROPHOSPHATASE"/>
    <property type="match status" value="1"/>
</dbReference>
<keyword evidence="2" id="KW-0378">Hydrolase</keyword>
<accession>A0ABT4A036</accession>
<dbReference type="RefSeq" id="WP_267533971.1">
    <property type="nucleotide sequence ID" value="NZ_JAPNKA010000001.1"/>
</dbReference>
<evidence type="ECO:0000256" key="3">
    <source>
        <dbReference type="ARBA" id="ARBA00023080"/>
    </source>
</evidence>
<proteinExistence type="inferred from homology"/>
<dbReference type="Pfam" id="PF01725">
    <property type="entry name" value="Ham1p_like"/>
    <property type="match status" value="1"/>
</dbReference>
<dbReference type="Gene3D" id="3.90.950.10">
    <property type="match status" value="1"/>
</dbReference>
<reference evidence="4 5" key="1">
    <citation type="submission" date="2022-11" db="EMBL/GenBank/DDBJ databases">
        <title>Minimal conservation of predation-associated metabolite biosynthetic gene clusters underscores biosynthetic potential of Myxococcota including descriptions for ten novel species: Archangium lansinium sp. nov., Myxococcus landrumus sp. nov., Nannocystis bai.</title>
        <authorList>
            <person name="Ahearne A."/>
            <person name="Stevens C."/>
            <person name="Phillips K."/>
        </authorList>
    </citation>
    <scope>NUCLEOTIDE SEQUENCE [LARGE SCALE GENOMIC DNA]</scope>
    <source>
        <strain evidence="4 5">MIWBW</strain>
    </source>
</reference>
<dbReference type="InterPro" id="IPR002637">
    <property type="entry name" value="RdgB/HAM1"/>
</dbReference>
<dbReference type="Proteomes" id="UP001207654">
    <property type="component" value="Unassembled WGS sequence"/>
</dbReference>
<gene>
    <name evidence="4" type="ORF">OV287_11000</name>
</gene>
<dbReference type="PANTHER" id="PTHR11067">
    <property type="entry name" value="INOSINE TRIPHOSPHATE PYROPHOSPHATASE/HAM1 PROTEIN"/>
    <property type="match status" value="1"/>
</dbReference>
<evidence type="ECO:0000313" key="4">
    <source>
        <dbReference type="EMBL" id="MCY1075020.1"/>
    </source>
</evidence>
<keyword evidence="5" id="KW-1185">Reference proteome</keyword>
<sequence>MKKITFVSTNRGKEKVLAKCVAAVGYELERLELPIIEPQGSTLEAVALDKARQAAAYFEEPLVVEDSGLSVDSLAGFPGPVTKYALETIGVAGLLRLTHGQQRTCRFVGALVYMDQDGVPHTFTDRQAVGTLALEPDATRATDAWSSLWSIFIPEGGSKPLSAMSPAERDELFARWQPHSVYAQFARWLAERDGAALKRSGGGAP</sequence>
<dbReference type="EMBL" id="JAPNKA010000001">
    <property type="protein sequence ID" value="MCY1075020.1"/>
    <property type="molecule type" value="Genomic_DNA"/>
</dbReference>
<evidence type="ECO:0008006" key="6">
    <source>
        <dbReference type="Google" id="ProtNLM"/>
    </source>
</evidence>
<comment type="similarity">
    <text evidence="1">Belongs to the HAM1 NTPase family.</text>
</comment>
<name>A0ABT4A036_9BACT</name>
<evidence type="ECO:0000256" key="2">
    <source>
        <dbReference type="ARBA" id="ARBA00022801"/>
    </source>
</evidence>
<evidence type="ECO:0000256" key="1">
    <source>
        <dbReference type="ARBA" id="ARBA00008023"/>
    </source>
</evidence>
<organism evidence="4 5">
    <name type="scientific">Archangium lansingense</name>
    <dbReference type="NCBI Taxonomy" id="2995310"/>
    <lineage>
        <taxon>Bacteria</taxon>
        <taxon>Pseudomonadati</taxon>
        <taxon>Myxococcota</taxon>
        <taxon>Myxococcia</taxon>
        <taxon>Myxococcales</taxon>
        <taxon>Cystobacterineae</taxon>
        <taxon>Archangiaceae</taxon>
        <taxon>Archangium</taxon>
    </lineage>
</organism>
<protein>
    <recommendedName>
        <fullName evidence="6">Non-canonical purine NTP pyrophosphatase</fullName>
    </recommendedName>
</protein>